<dbReference type="AlphaFoldDB" id="X1IK58"/>
<reference evidence="2" key="1">
    <citation type="journal article" date="2014" name="Front. Microbiol.">
        <title>High frequency of phylogenetically diverse reductive dehalogenase-homologous genes in deep subseafloor sedimentary metagenomes.</title>
        <authorList>
            <person name="Kawai M."/>
            <person name="Futagami T."/>
            <person name="Toyoda A."/>
            <person name="Takaki Y."/>
            <person name="Nishi S."/>
            <person name="Hori S."/>
            <person name="Arai W."/>
            <person name="Tsubouchi T."/>
            <person name="Morono Y."/>
            <person name="Uchiyama I."/>
            <person name="Ito T."/>
            <person name="Fujiyama A."/>
            <person name="Inagaki F."/>
            <person name="Takami H."/>
        </authorList>
    </citation>
    <scope>NUCLEOTIDE SEQUENCE</scope>
    <source>
        <strain evidence="2">Expedition CK06-06</strain>
    </source>
</reference>
<gene>
    <name evidence="2" type="ORF">S03H2_66601</name>
</gene>
<dbReference type="GO" id="GO:0004197">
    <property type="term" value="F:cysteine-type endopeptidase activity"/>
    <property type="evidence" value="ECO:0007669"/>
    <property type="project" value="InterPro"/>
</dbReference>
<dbReference type="GO" id="GO:0006508">
    <property type="term" value="P:proteolysis"/>
    <property type="evidence" value="ECO:0007669"/>
    <property type="project" value="InterPro"/>
</dbReference>
<dbReference type="Pfam" id="PF00656">
    <property type="entry name" value="Peptidase_C14"/>
    <property type="match status" value="1"/>
</dbReference>
<dbReference type="Gene3D" id="3.40.50.1460">
    <property type="match status" value="1"/>
</dbReference>
<protein>
    <recommendedName>
        <fullName evidence="1">Peptidase C14 caspase domain-containing protein</fullName>
    </recommendedName>
</protein>
<sequence length="189" mass="21182">DRMRQTLGNCKFGLSNTEFSTISYLKDGQATKSNILQKITSTFSDADSNDVSYFYFSGHGMRYENTSYLSPVEVSYFSPLEAYISVNELEAALSAIPGTKVVFIDSCYSGGFIGKSREEGNKTLEENLISFNEDVINIFSFGESKWLLTSNQYKVLTACRYSQESWEFEPETPGDFDPYGLFTSALCEG</sequence>
<dbReference type="InterPro" id="IPR011600">
    <property type="entry name" value="Pept_C14_caspase"/>
</dbReference>
<feature type="non-terminal residue" evidence="2">
    <location>
        <position position="189"/>
    </location>
</feature>
<feature type="non-terminal residue" evidence="2">
    <location>
        <position position="1"/>
    </location>
</feature>
<proteinExistence type="predicted"/>
<dbReference type="EMBL" id="BARU01043508">
    <property type="protein sequence ID" value="GAH82087.1"/>
    <property type="molecule type" value="Genomic_DNA"/>
</dbReference>
<dbReference type="InterPro" id="IPR029030">
    <property type="entry name" value="Caspase-like_dom_sf"/>
</dbReference>
<organism evidence="2">
    <name type="scientific">marine sediment metagenome</name>
    <dbReference type="NCBI Taxonomy" id="412755"/>
    <lineage>
        <taxon>unclassified sequences</taxon>
        <taxon>metagenomes</taxon>
        <taxon>ecological metagenomes</taxon>
    </lineage>
</organism>
<dbReference type="SUPFAM" id="SSF52129">
    <property type="entry name" value="Caspase-like"/>
    <property type="match status" value="1"/>
</dbReference>
<comment type="caution">
    <text evidence="2">The sequence shown here is derived from an EMBL/GenBank/DDBJ whole genome shotgun (WGS) entry which is preliminary data.</text>
</comment>
<feature type="domain" description="Peptidase C14 caspase" evidence="1">
    <location>
        <begin position="2"/>
        <end position="188"/>
    </location>
</feature>
<evidence type="ECO:0000259" key="1">
    <source>
        <dbReference type="Pfam" id="PF00656"/>
    </source>
</evidence>
<name>X1IK58_9ZZZZ</name>
<accession>X1IK58</accession>
<evidence type="ECO:0000313" key="2">
    <source>
        <dbReference type="EMBL" id="GAH82087.1"/>
    </source>
</evidence>